<protein>
    <submittedName>
        <fullName evidence="1">Uncharacterized protein</fullName>
    </submittedName>
</protein>
<dbReference type="Proteomes" id="UP000029380">
    <property type="component" value="Unassembled WGS sequence"/>
</dbReference>
<sequence length="41" mass="4913">MQKYPNYKKMISCKPARNLRQLALLIKYSSDIISYFPTPYQ</sequence>
<proteinExistence type="predicted"/>
<reference evidence="1 2" key="1">
    <citation type="submission" date="2014-08" db="EMBL/GenBank/DDBJ databases">
        <title>Genome sequence of Tetragenococcus muriaticus.</title>
        <authorList>
            <person name="Chuea-nongthon C."/>
            <person name="Rodtong S."/>
            <person name="Yongsawatdigul J."/>
            <person name="Steele J.L."/>
            <person name="Liu X.-y."/>
            <person name="Speers J."/>
            <person name="Glasner J.D."/>
            <person name="Neeno-Eckwall E.C."/>
        </authorList>
    </citation>
    <scope>NUCLEOTIDE SEQUENCE [LARGE SCALE GENOMIC DNA]</scope>
    <source>
        <strain evidence="1 2">PMC-11-5</strain>
    </source>
</reference>
<dbReference type="EMBL" id="JPVU01000167">
    <property type="protein sequence ID" value="KFN91121.1"/>
    <property type="molecule type" value="Genomic_DNA"/>
</dbReference>
<organism evidence="1 2">
    <name type="scientific">Tetragenococcus muriaticus PMC-11-5</name>
    <dbReference type="NCBI Taxonomy" id="1302649"/>
    <lineage>
        <taxon>Bacteria</taxon>
        <taxon>Bacillati</taxon>
        <taxon>Bacillota</taxon>
        <taxon>Bacilli</taxon>
        <taxon>Lactobacillales</taxon>
        <taxon>Enterococcaceae</taxon>
        <taxon>Tetragenococcus</taxon>
    </lineage>
</organism>
<evidence type="ECO:0000313" key="2">
    <source>
        <dbReference type="Proteomes" id="UP000029380"/>
    </source>
</evidence>
<dbReference type="AlphaFoldDB" id="A0A091BZT5"/>
<gene>
    <name evidence="1" type="ORF">TMUPMC115_1587</name>
</gene>
<dbReference type="PATRIC" id="fig|1302649.3.peg.1590"/>
<accession>A0A091BZT5</accession>
<name>A0A091BZT5_9ENTE</name>
<evidence type="ECO:0000313" key="1">
    <source>
        <dbReference type="EMBL" id="KFN91121.1"/>
    </source>
</evidence>
<comment type="caution">
    <text evidence="1">The sequence shown here is derived from an EMBL/GenBank/DDBJ whole genome shotgun (WGS) entry which is preliminary data.</text>
</comment>